<dbReference type="Pfam" id="PF15297">
    <property type="entry name" value="CKAP2_C"/>
    <property type="match status" value="2"/>
</dbReference>
<feature type="compositionally biased region" description="Polar residues" evidence="6">
    <location>
        <begin position="19"/>
        <end position="28"/>
    </location>
</feature>
<name>A0A8S4AIM0_9TELE</name>
<feature type="region of interest" description="Disordered" evidence="6">
    <location>
        <begin position="328"/>
        <end position="357"/>
    </location>
</feature>
<comment type="subcellular location">
    <subcellularLocation>
        <location evidence="1">Cytoplasm</location>
        <location evidence="1">Cytoskeleton</location>
    </subcellularLocation>
</comment>
<feature type="domain" description="Cytoskeleton-associated protein 2 C-terminal" evidence="7">
    <location>
        <begin position="273"/>
        <end position="316"/>
    </location>
</feature>
<evidence type="ECO:0000259" key="7">
    <source>
        <dbReference type="Pfam" id="PF15297"/>
    </source>
</evidence>
<reference evidence="8" key="1">
    <citation type="submission" date="2021-05" db="EMBL/GenBank/DDBJ databases">
        <authorList>
            <person name="Tigano A."/>
        </authorList>
    </citation>
    <scope>NUCLEOTIDE SEQUENCE</scope>
</reference>
<dbReference type="Proteomes" id="UP000677803">
    <property type="component" value="Unassembled WGS sequence"/>
</dbReference>
<feature type="region of interest" description="Disordered" evidence="6">
    <location>
        <begin position="206"/>
        <end position="256"/>
    </location>
</feature>
<keyword evidence="5" id="KW-0206">Cytoskeleton</keyword>
<feature type="compositionally biased region" description="Polar residues" evidence="6">
    <location>
        <begin position="236"/>
        <end position="250"/>
    </location>
</feature>
<evidence type="ECO:0000313" key="8">
    <source>
        <dbReference type="EMBL" id="CAG5876132.1"/>
    </source>
</evidence>
<gene>
    <name evidence="8" type="ORF">MMEN_LOCUS5362</name>
</gene>
<evidence type="ECO:0000256" key="3">
    <source>
        <dbReference type="ARBA" id="ARBA00022490"/>
    </source>
</evidence>
<feature type="region of interest" description="Disordered" evidence="6">
    <location>
        <begin position="1"/>
        <end position="31"/>
    </location>
</feature>
<sequence>MDNLTIAGRNHTNRKGNKENTQPAQVTKSFIKRDKVFAPPFQLKGNQKEGIVAKDESLKAKAKQVDTRPLSGEALKKGRSVQTDVRAAAASRVIRRTHSQVFLTEQAVKHKKMVAEAPNRPAAVVPSKAAPGMYKGKIIQSKIGSIWKTNNIVGAAEPKPVAPKTESQRVGNVAKRNISKSVAELPGGGIQKPVLARCKSVPHRPAQVVSKPAASSRQPAGFCSARPPARTASASLTTKSSRNATVAGNQNAKPKVPVAEKKVNKPAFSSCLSQYRFSVETAEERRAKLAEWLASKGKTLKRPAMATAAPSKVSAKEDDVKPQALAEFKQEPDASSEARTLDSAPPAAQEAELSSQTPEIMNTTLELLDSSDSGVDDIVVNLCDALEAMMTPSKSSDGKLRLHLVKIACFGAYPDVCHLPPDEPEQVVDECDVDPKDEDVSQQLKFEQVKDESEDSNAEEVDDDDDVVDCDEDVTEMPQKNDASVIKYSVKTTPYLQSVKRTIEGETCASSARKKSGIKDLKFLTPVRRSCRIQRKSSCLPTMLVDHDPCVSSLAELVRLDDDPNAYIYRKNPALLEDLPDQNGL</sequence>
<evidence type="ECO:0000313" key="9">
    <source>
        <dbReference type="Proteomes" id="UP000677803"/>
    </source>
</evidence>
<evidence type="ECO:0000256" key="1">
    <source>
        <dbReference type="ARBA" id="ARBA00004245"/>
    </source>
</evidence>
<keyword evidence="3" id="KW-0963">Cytoplasm</keyword>
<organism evidence="8 9">
    <name type="scientific">Menidia menidia</name>
    <name type="common">Atlantic silverside</name>
    <dbReference type="NCBI Taxonomy" id="238744"/>
    <lineage>
        <taxon>Eukaryota</taxon>
        <taxon>Metazoa</taxon>
        <taxon>Chordata</taxon>
        <taxon>Craniata</taxon>
        <taxon>Vertebrata</taxon>
        <taxon>Euteleostomi</taxon>
        <taxon>Actinopterygii</taxon>
        <taxon>Neopterygii</taxon>
        <taxon>Teleostei</taxon>
        <taxon>Neoteleostei</taxon>
        <taxon>Acanthomorphata</taxon>
        <taxon>Ovalentaria</taxon>
        <taxon>Atherinomorphae</taxon>
        <taxon>Atheriniformes</taxon>
        <taxon>Atherinopsidae</taxon>
        <taxon>Menidiinae</taxon>
        <taxon>Menidia</taxon>
    </lineage>
</organism>
<dbReference type="EMBL" id="CAJRST010004446">
    <property type="protein sequence ID" value="CAG5876132.1"/>
    <property type="molecule type" value="Genomic_DNA"/>
</dbReference>
<feature type="compositionally biased region" description="Low complexity" evidence="6">
    <location>
        <begin position="224"/>
        <end position="235"/>
    </location>
</feature>
<feature type="domain" description="Cytoskeleton-associated protein 2 C-terminal" evidence="7">
    <location>
        <begin position="432"/>
        <end position="575"/>
    </location>
</feature>
<evidence type="ECO:0000256" key="6">
    <source>
        <dbReference type="SAM" id="MobiDB-lite"/>
    </source>
</evidence>
<accession>A0A8S4AIM0</accession>
<dbReference type="PANTHER" id="PTHR16076">
    <property type="entry name" value="CYTOSKELETON ASSOCIATED PROTEIN 2-RELATED"/>
    <property type="match status" value="1"/>
</dbReference>
<evidence type="ECO:0000256" key="4">
    <source>
        <dbReference type="ARBA" id="ARBA00022553"/>
    </source>
</evidence>
<proteinExistence type="inferred from homology"/>
<feature type="region of interest" description="Disordered" evidence="6">
    <location>
        <begin position="445"/>
        <end position="465"/>
    </location>
</feature>
<dbReference type="GO" id="GO:0007026">
    <property type="term" value="P:negative regulation of microtubule depolymerization"/>
    <property type="evidence" value="ECO:0007669"/>
    <property type="project" value="TreeGrafter"/>
</dbReference>
<evidence type="ECO:0000256" key="2">
    <source>
        <dbReference type="ARBA" id="ARBA00009468"/>
    </source>
</evidence>
<keyword evidence="9" id="KW-1185">Reference proteome</keyword>
<dbReference type="AlphaFoldDB" id="A0A8S4AIM0"/>
<keyword evidence="4" id="KW-0597">Phosphoprotein</keyword>
<protein>
    <submittedName>
        <fullName evidence="8">(Atlantic silverside) hypothetical protein</fullName>
    </submittedName>
</protein>
<comment type="caution">
    <text evidence="8">The sequence shown here is derived from an EMBL/GenBank/DDBJ whole genome shotgun (WGS) entry which is preliminary data.</text>
</comment>
<dbReference type="InterPro" id="IPR026165">
    <property type="entry name" value="CKAP2_fam"/>
</dbReference>
<feature type="compositionally biased region" description="Acidic residues" evidence="6">
    <location>
        <begin position="452"/>
        <end position="465"/>
    </location>
</feature>
<dbReference type="OrthoDB" id="9945093at2759"/>
<comment type="similarity">
    <text evidence="2">Belongs to the CKAP2 family.</text>
</comment>
<dbReference type="GO" id="GO:0015630">
    <property type="term" value="C:microtubule cytoskeleton"/>
    <property type="evidence" value="ECO:0007669"/>
    <property type="project" value="TreeGrafter"/>
</dbReference>
<dbReference type="PANTHER" id="PTHR16076:SF8">
    <property type="entry name" value="CYTOSKELETON-ASSOCIATED PROTEIN 2"/>
    <property type="match status" value="1"/>
</dbReference>
<evidence type="ECO:0000256" key="5">
    <source>
        <dbReference type="ARBA" id="ARBA00023212"/>
    </source>
</evidence>
<dbReference type="InterPro" id="IPR029197">
    <property type="entry name" value="CKAP2_C"/>
</dbReference>